<dbReference type="InterPro" id="IPR028090">
    <property type="entry name" value="JAB_dom_prok"/>
</dbReference>
<evidence type="ECO:0000313" key="9">
    <source>
        <dbReference type="Proteomes" id="UP000184016"/>
    </source>
</evidence>
<keyword evidence="3" id="KW-0378">Hydrolase</keyword>
<keyword evidence="9" id="KW-1185">Reference proteome</keyword>
<gene>
    <name evidence="8" type="ORF">SAMN05443507_12927</name>
</gene>
<dbReference type="AlphaFoldDB" id="A0A1M6WSE9"/>
<dbReference type="GO" id="GO:0046872">
    <property type="term" value="F:metal ion binding"/>
    <property type="evidence" value="ECO:0007669"/>
    <property type="project" value="UniProtKB-KW"/>
</dbReference>
<proteinExistence type="predicted"/>
<evidence type="ECO:0000259" key="7">
    <source>
        <dbReference type="Pfam" id="PF14464"/>
    </source>
</evidence>
<evidence type="ECO:0000313" key="8">
    <source>
        <dbReference type="EMBL" id="SHK96663.1"/>
    </source>
</evidence>
<dbReference type="GO" id="GO:0006508">
    <property type="term" value="P:proteolysis"/>
    <property type="evidence" value="ECO:0007669"/>
    <property type="project" value="UniProtKB-KW"/>
</dbReference>
<dbReference type="RefSeq" id="WP_165612032.1">
    <property type="nucleotide sequence ID" value="NZ_FRAF01000029.1"/>
</dbReference>
<keyword evidence="4" id="KW-0862">Zinc</keyword>
<name>A0A1M6WSE9_9BACL</name>
<protein>
    <submittedName>
        <fullName evidence="8">PRTRC system protein A</fullName>
    </submittedName>
</protein>
<feature type="compositionally biased region" description="Basic and acidic residues" evidence="6">
    <location>
        <begin position="41"/>
        <end position="53"/>
    </location>
</feature>
<organism evidence="8 9">
    <name type="scientific">Alicyclobacillus tolerans</name>
    <dbReference type="NCBI Taxonomy" id="90970"/>
    <lineage>
        <taxon>Bacteria</taxon>
        <taxon>Bacillati</taxon>
        <taxon>Bacillota</taxon>
        <taxon>Bacilli</taxon>
        <taxon>Bacillales</taxon>
        <taxon>Alicyclobacillaceae</taxon>
        <taxon>Alicyclobacillus</taxon>
    </lineage>
</organism>
<keyword evidence="2" id="KW-0479">Metal-binding</keyword>
<keyword evidence="5" id="KW-0482">Metalloprotease</keyword>
<feature type="region of interest" description="Disordered" evidence="6">
    <location>
        <begin position="1"/>
        <end position="71"/>
    </location>
</feature>
<evidence type="ECO:0000256" key="6">
    <source>
        <dbReference type="SAM" id="MobiDB-lite"/>
    </source>
</evidence>
<accession>A0A1M6WSE9</accession>
<evidence type="ECO:0000256" key="5">
    <source>
        <dbReference type="ARBA" id="ARBA00023049"/>
    </source>
</evidence>
<dbReference type="GO" id="GO:0008237">
    <property type="term" value="F:metallopeptidase activity"/>
    <property type="evidence" value="ECO:0007669"/>
    <property type="project" value="UniProtKB-KW"/>
</dbReference>
<dbReference type="SUPFAM" id="SSF102712">
    <property type="entry name" value="JAB1/MPN domain"/>
    <property type="match status" value="1"/>
</dbReference>
<dbReference type="Proteomes" id="UP000184016">
    <property type="component" value="Unassembled WGS sequence"/>
</dbReference>
<evidence type="ECO:0000256" key="3">
    <source>
        <dbReference type="ARBA" id="ARBA00022801"/>
    </source>
</evidence>
<dbReference type="Pfam" id="PF14464">
    <property type="entry name" value="Prok-JAB"/>
    <property type="match status" value="1"/>
</dbReference>
<reference evidence="9" key="1">
    <citation type="submission" date="2016-11" db="EMBL/GenBank/DDBJ databases">
        <authorList>
            <person name="Varghese N."/>
            <person name="Submissions S."/>
        </authorList>
    </citation>
    <scope>NUCLEOTIDE SEQUENCE [LARGE SCALE GENOMIC DNA]</scope>
    <source>
        <strain evidence="9">USBA-503</strain>
    </source>
</reference>
<evidence type="ECO:0000256" key="1">
    <source>
        <dbReference type="ARBA" id="ARBA00022670"/>
    </source>
</evidence>
<sequence length="339" mass="38557">MAHPDEHGRSNISSKIQKPLTKERFAMTTNQSSLFDLLPEEEAKAFKSDEPRESKKKTKTTAPAASKEEPEPDVYDIDRVVYYAGHRIDVPGRDMKLEDVRAWLEPQFPELTKERCELVYDKTTGHIVPVLKAHKKGATRGILVYTEVPQPEPPVYHLLDEEGTVWEVRTTQTGRFQAPVKGQYTIGFPGCNLAVPRIPVRCLADIVTRFQADPDIEHLAYILFDRRHNTYEVMWPKQRSNSVSVIGEGFMESEDLFAVAQIHSHGRMPAFFSSTDNEDEIRTGLYGVIGDCQNKRPTLRWRMSCGGNFCILPAQDYFDGDIEPWVVTSSLQREGIILC</sequence>
<dbReference type="EMBL" id="FRAF01000029">
    <property type="protein sequence ID" value="SHK96663.1"/>
    <property type="molecule type" value="Genomic_DNA"/>
</dbReference>
<evidence type="ECO:0000256" key="2">
    <source>
        <dbReference type="ARBA" id="ARBA00022723"/>
    </source>
</evidence>
<evidence type="ECO:0000256" key="4">
    <source>
        <dbReference type="ARBA" id="ARBA00022833"/>
    </source>
</evidence>
<keyword evidence="1" id="KW-0645">Protease</keyword>
<dbReference type="STRING" id="1830138.SAMN05443507_12927"/>
<feature type="domain" description="JAB" evidence="7">
    <location>
        <begin position="221"/>
        <end position="302"/>
    </location>
</feature>